<dbReference type="PANTHER" id="PTHR37816:SF2">
    <property type="entry name" value="DNA TOPOLOGY MODULATION PROTEIN FLAR-RELATED PROTEIN"/>
    <property type="match status" value="1"/>
</dbReference>
<dbReference type="Proteomes" id="UP001241472">
    <property type="component" value="Unassembled WGS sequence"/>
</dbReference>
<proteinExistence type="predicted"/>
<dbReference type="GO" id="GO:0016301">
    <property type="term" value="F:kinase activity"/>
    <property type="evidence" value="ECO:0007669"/>
    <property type="project" value="UniProtKB-KW"/>
</dbReference>
<dbReference type="Gene3D" id="3.40.50.300">
    <property type="entry name" value="P-loop containing nucleotide triphosphate hydrolases"/>
    <property type="match status" value="1"/>
</dbReference>
<dbReference type="InterPro" id="IPR027417">
    <property type="entry name" value="P-loop_NTPase"/>
</dbReference>
<dbReference type="EMBL" id="JAUSRF010000006">
    <property type="protein sequence ID" value="MDP9837523.1"/>
    <property type="molecule type" value="Genomic_DNA"/>
</dbReference>
<gene>
    <name evidence="1" type="ORF">J2T09_002275</name>
</gene>
<evidence type="ECO:0000313" key="1">
    <source>
        <dbReference type="EMBL" id="MDP9837523.1"/>
    </source>
</evidence>
<name>A0ABT9PST6_9HYPH</name>
<keyword evidence="1" id="KW-0418">Kinase</keyword>
<reference evidence="1 2" key="1">
    <citation type="submission" date="2023-07" db="EMBL/GenBank/DDBJ databases">
        <title>Sorghum-associated microbial communities from plants grown in Nebraska, USA.</title>
        <authorList>
            <person name="Schachtman D."/>
        </authorList>
    </citation>
    <scope>NUCLEOTIDE SEQUENCE [LARGE SCALE GENOMIC DNA]</scope>
    <source>
        <strain evidence="1 2">DS1307</strain>
    </source>
</reference>
<dbReference type="NCBIfam" id="NF004861">
    <property type="entry name" value="PRK06217.1"/>
    <property type="match status" value="1"/>
</dbReference>
<organism evidence="1 2">
    <name type="scientific">Neorhizobium huautlense</name>
    <dbReference type="NCBI Taxonomy" id="67774"/>
    <lineage>
        <taxon>Bacteria</taxon>
        <taxon>Pseudomonadati</taxon>
        <taxon>Pseudomonadota</taxon>
        <taxon>Alphaproteobacteria</taxon>
        <taxon>Hyphomicrobiales</taxon>
        <taxon>Rhizobiaceae</taxon>
        <taxon>Rhizobium/Agrobacterium group</taxon>
        <taxon>Neorhizobium</taxon>
    </lineage>
</organism>
<protein>
    <submittedName>
        <fullName evidence="1">Adenylate kinase family enzyme</fullName>
    </submittedName>
</protein>
<keyword evidence="1" id="KW-0808">Transferase</keyword>
<dbReference type="InterPro" id="IPR052922">
    <property type="entry name" value="Cytidylate_Kinase-2"/>
</dbReference>
<evidence type="ECO:0000313" key="2">
    <source>
        <dbReference type="Proteomes" id="UP001241472"/>
    </source>
</evidence>
<comment type="caution">
    <text evidence="1">The sequence shown here is derived from an EMBL/GenBank/DDBJ whole genome shotgun (WGS) entry which is preliminary data.</text>
</comment>
<sequence>MMVRIHVMGASGSGTTSLGIALAEKLGIPHLDSDDFYWMPTDPPYTTPREIGPRIAMLEEQAQPERGWVLTGSALKWGMSIEPLYQLIVFLRLDPAVRMARIRKREAERYGARISAGGDMAQKSQAFLEWAESYDVAGPGQRSLAAHEAWLETQTAPVLRLNSMNSVTELAEAVLRHPVVQAGVALSGR</sequence>
<accession>A0ABT9PST6</accession>
<keyword evidence="2" id="KW-1185">Reference proteome</keyword>
<dbReference type="SUPFAM" id="SSF52540">
    <property type="entry name" value="P-loop containing nucleoside triphosphate hydrolases"/>
    <property type="match status" value="1"/>
</dbReference>
<dbReference type="PANTHER" id="PTHR37816">
    <property type="entry name" value="YALI0E33011P"/>
    <property type="match status" value="1"/>
</dbReference>